<dbReference type="Proteomes" id="UP000245647">
    <property type="component" value="Unassembled WGS sequence"/>
</dbReference>
<evidence type="ECO:0000256" key="1">
    <source>
        <dbReference type="PROSITE-ProRule" id="PRU00169"/>
    </source>
</evidence>
<dbReference type="Gene3D" id="2.40.50.1020">
    <property type="entry name" value="LytTr DNA-binding domain"/>
    <property type="match status" value="1"/>
</dbReference>
<dbReference type="InterPro" id="IPR011006">
    <property type="entry name" value="CheY-like_superfamily"/>
</dbReference>
<dbReference type="Pfam" id="PF04397">
    <property type="entry name" value="LytTR"/>
    <property type="match status" value="1"/>
</dbReference>
<dbReference type="SMART" id="SM00448">
    <property type="entry name" value="REC"/>
    <property type="match status" value="1"/>
</dbReference>
<keyword evidence="4" id="KW-0238">DNA-binding</keyword>
<evidence type="ECO:0000259" key="2">
    <source>
        <dbReference type="PROSITE" id="PS50110"/>
    </source>
</evidence>
<dbReference type="GO" id="GO:0000156">
    <property type="term" value="F:phosphorelay response regulator activity"/>
    <property type="evidence" value="ECO:0007669"/>
    <property type="project" value="InterPro"/>
</dbReference>
<feature type="modified residue" description="4-aspartylphosphate" evidence="1">
    <location>
        <position position="55"/>
    </location>
</feature>
<keyword evidence="1" id="KW-0597">Phosphoprotein</keyword>
<evidence type="ECO:0000259" key="3">
    <source>
        <dbReference type="PROSITE" id="PS50930"/>
    </source>
</evidence>
<dbReference type="AlphaFoldDB" id="A0A2U2PAU3"/>
<dbReference type="RefSeq" id="WP_109417932.1">
    <property type="nucleotide sequence ID" value="NZ_QEAS01000024.1"/>
</dbReference>
<evidence type="ECO:0000313" key="4">
    <source>
        <dbReference type="EMBL" id="PWG78475.1"/>
    </source>
</evidence>
<organism evidence="4 5">
    <name type="scientific">Pararcticibacter amylolyticus</name>
    <dbReference type="NCBI Taxonomy" id="2173175"/>
    <lineage>
        <taxon>Bacteria</taxon>
        <taxon>Pseudomonadati</taxon>
        <taxon>Bacteroidota</taxon>
        <taxon>Sphingobacteriia</taxon>
        <taxon>Sphingobacteriales</taxon>
        <taxon>Sphingobacteriaceae</taxon>
        <taxon>Pararcticibacter</taxon>
    </lineage>
</organism>
<accession>A0A2U2PAU3</accession>
<dbReference type="PROSITE" id="PS50110">
    <property type="entry name" value="RESPONSE_REGULATORY"/>
    <property type="match status" value="1"/>
</dbReference>
<sequence>MILTCIAVDDEPLALGLIGGFIEQTPFLQLLGKYSSGIAAMKELPELKPDVIFLDIQMPDLSGMELTRWLSQSPNLAPAVIFTTAFNHFALEGYKVNALDYLLKPFSYEEFLRAANKALNWREMLGAGEAGKIKDDPDEFLFLKSEYQLVKVMFRDILYVEGLKDYAKVHFSTGEKSLLSLITLKLLEQRLPARQFMRVHRSFIISLDKIKSVTRNTIQIGDIHIAVGEQYKDSFNRFLSRWM</sequence>
<dbReference type="Pfam" id="PF00072">
    <property type="entry name" value="Response_reg"/>
    <property type="match status" value="1"/>
</dbReference>
<feature type="domain" description="Response regulatory" evidence="2">
    <location>
        <begin position="4"/>
        <end position="119"/>
    </location>
</feature>
<name>A0A2U2PAU3_9SPHI</name>
<dbReference type="InterPro" id="IPR046947">
    <property type="entry name" value="LytR-like"/>
</dbReference>
<dbReference type="PROSITE" id="PS50930">
    <property type="entry name" value="HTH_LYTTR"/>
    <property type="match status" value="1"/>
</dbReference>
<gene>
    <name evidence="4" type="ORF">DDR33_21855</name>
</gene>
<comment type="caution">
    <text evidence="4">The sequence shown here is derived from an EMBL/GenBank/DDBJ whole genome shotgun (WGS) entry which is preliminary data.</text>
</comment>
<dbReference type="EMBL" id="QEAS01000024">
    <property type="protein sequence ID" value="PWG78475.1"/>
    <property type="molecule type" value="Genomic_DNA"/>
</dbReference>
<dbReference type="PANTHER" id="PTHR37299:SF1">
    <property type="entry name" value="STAGE 0 SPORULATION PROTEIN A HOMOLOG"/>
    <property type="match status" value="1"/>
</dbReference>
<dbReference type="InterPro" id="IPR001789">
    <property type="entry name" value="Sig_transdc_resp-reg_receiver"/>
</dbReference>
<dbReference type="SMART" id="SM00850">
    <property type="entry name" value="LytTR"/>
    <property type="match status" value="1"/>
</dbReference>
<dbReference type="InterPro" id="IPR007492">
    <property type="entry name" value="LytTR_DNA-bd_dom"/>
</dbReference>
<dbReference type="OrthoDB" id="9787344at2"/>
<protein>
    <submittedName>
        <fullName evidence="4">DNA-binding response regulator</fullName>
    </submittedName>
</protein>
<evidence type="ECO:0000313" key="5">
    <source>
        <dbReference type="Proteomes" id="UP000245647"/>
    </source>
</evidence>
<dbReference type="GO" id="GO:0003677">
    <property type="term" value="F:DNA binding"/>
    <property type="evidence" value="ECO:0007669"/>
    <property type="project" value="UniProtKB-KW"/>
</dbReference>
<proteinExistence type="predicted"/>
<dbReference type="SUPFAM" id="SSF52172">
    <property type="entry name" value="CheY-like"/>
    <property type="match status" value="1"/>
</dbReference>
<reference evidence="4 5" key="1">
    <citation type="submission" date="2018-04" db="EMBL/GenBank/DDBJ databases">
        <title>Pedobacter chongqingensis sp. nov., isolated from a rottenly hemp rope.</title>
        <authorList>
            <person name="Cai Y."/>
        </authorList>
    </citation>
    <scope>NUCLEOTIDE SEQUENCE [LARGE SCALE GENOMIC DNA]</scope>
    <source>
        <strain evidence="4 5">FJ4-8</strain>
    </source>
</reference>
<dbReference type="Gene3D" id="3.40.50.2300">
    <property type="match status" value="1"/>
</dbReference>
<dbReference type="PANTHER" id="PTHR37299">
    <property type="entry name" value="TRANSCRIPTIONAL REGULATOR-RELATED"/>
    <property type="match status" value="1"/>
</dbReference>
<keyword evidence="5" id="KW-1185">Reference proteome</keyword>
<feature type="domain" description="HTH LytTR-type" evidence="3">
    <location>
        <begin position="141"/>
        <end position="213"/>
    </location>
</feature>